<dbReference type="AlphaFoldDB" id="A0ABD6Q466"/>
<accession>A0ABD6Q466</accession>
<sequence>MSTIPFSKTYTVCFSGTACTRDEGEVTRPDSDKRIYCGETGYIPVRLHKEISGSLTSNAPSAIVRGVGENDWALPRNDSEPLVFDGPLKASADLLEYVRSYSGGDQHAISTQGIGWSAAALALHAANLAAGSGAQQYNFIGHSRGAVECIMAAWFLYAYGRKDIPINLFAIDPVPGPGPGEWYGILTQLPPNVVHYVGVYAWDEFDRTLMALVPRPNGAMMGKSDDVSPGRSWKTLADEHQLTDPLLPGTSPQPNGFELYACRGRHGTVAGNVTNDGNYIPANVDARVSPVPKLVYKMARSYLSRWGTAFATSDAVADSTASLQQKIHADHALFDAMRNAGTRTSLGPLGFGARRVSSISGSNPLNRYYLEQVAGVPPLGSGYPGTDNGASAGWVKWMFL</sequence>
<dbReference type="SUPFAM" id="SSF53474">
    <property type="entry name" value="alpha/beta-Hydrolases"/>
    <property type="match status" value="1"/>
</dbReference>
<name>A0ABD6Q466_9BURK</name>
<dbReference type="EMBL" id="MEAU01000018">
    <property type="protein sequence ID" value="OJA47192.1"/>
    <property type="molecule type" value="Genomic_DNA"/>
</dbReference>
<proteinExistence type="predicted"/>
<dbReference type="Proteomes" id="UP000183667">
    <property type="component" value="Unassembled WGS sequence"/>
</dbReference>
<evidence type="ECO:0000313" key="2">
    <source>
        <dbReference type="Proteomes" id="UP000183667"/>
    </source>
</evidence>
<evidence type="ECO:0000313" key="1">
    <source>
        <dbReference type="EMBL" id="OJA47192.1"/>
    </source>
</evidence>
<dbReference type="InterPro" id="IPR029058">
    <property type="entry name" value="AB_hydrolase_fold"/>
</dbReference>
<gene>
    <name evidence="1" type="ORF">BGV66_13745</name>
</gene>
<comment type="caution">
    <text evidence="1">The sequence shown here is derived from an EMBL/GenBank/DDBJ whole genome shotgun (WGS) entry which is preliminary data.</text>
</comment>
<organism evidence="1 2">
    <name type="scientific">Burkholderia ubonensis</name>
    <dbReference type="NCBI Taxonomy" id="101571"/>
    <lineage>
        <taxon>Bacteria</taxon>
        <taxon>Pseudomonadati</taxon>
        <taxon>Pseudomonadota</taxon>
        <taxon>Betaproteobacteria</taxon>
        <taxon>Burkholderiales</taxon>
        <taxon>Burkholderiaceae</taxon>
        <taxon>Burkholderia</taxon>
        <taxon>Burkholderia cepacia complex</taxon>
    </lineage>
</organism>
<dbReference type="RefSeq" id="WP_071767494.1">
    <property type="nucleotide sequence ID" value="NZ_MEAU01000018.1"/>
</dbReference>
<reference evidence="2" key="1">
    <citation type="submission" date="2016-08" db="EMBL/GenBank/DDBJ databases">
        <title>Population biology and virulence potential of Burkholderia ubonensis.</title>
        <authorList>
            <person name="Price E.P."/>
            <person name="Currie B.J."/>
            <person name="Wagner D.M."/>
        </authorList>
    </citation>
    <scope>NUCLEOTIDE SEQUENCE [LARGE SCALE GENOMIC DNA]</scope>
    <source>
        <strain evidence="2">MSMB0103</strain>
    </source>
</reference>
<protein>
    <submittedName>
        <fullName evidence="1">Tat pathway signal protein</fullName>
    </submittedName>
</protein>